<proteinExistence type="predicted"/>
<dbReference type="AlphaFoldDB" id="A0A061R8N0"/>
<evidence type="ECO:0000256" key="2">
    <source>
        <dbReference type="ARBA" id="ARBA00022840"/>
    </source>
</evidence>
<reference evidence="6" key="1">
    <citation type="submission" date="2014-05" db="EMBL/GenBank/DDBJ databases">
        <title>The transcriptome of the halophilic microalga Tetraselmis sp. GSL018 isolated from the Great Salt Lake, Utah.</title>
        <authorList>
            <person name="Jinkerson R.E."/>
            <person name="D'Adamo S."/>
            <person name="Posewitz M.C."/>
        </authorList>
    </citation>
    <scope>NUCLEOTIDE SEQUENCE</scope>
    <source>
        <strain evidence="6">GSL018</strain>
    </source>
</reference>
<keyword evidence="2" id="KW-0067">ATP-binding</keyword>
<organism evidence="6">
    <name type="scientific">Tetraselmis sp. GSL018</name>
    <dbReference type="NCBI Taxonomy" id="582737"/>
    <lineage>
        <taxon>Eukaryota</taxon>
        <taxon>Viridiplantae</taxon>
        <taxon>Chlorophyta</taxon>
        <taxon>core chlorophytes</taxon>
        <taxon>Chlorodendrophyceae</taxon>
        <taxon>Chlorodendrales</taxon>
        <taxon>Chlorodendraceae</taxon>
        <taxon>Tetraselmis</taxon>
    </lineage>
</organism>
<feature type="chain" id="PRO_5030002172" description="Protein kinase domain-containing protein" evidence="4">
    <location>
        <begin position="23"/>
        <end position="546"/>
    </location>
</feature>
<dbReference type="PANTHER" id="PTHR24055">
    <property type="entry name" value="MITOGEN-ACTIVATED PROTEIN KINASE"/>
    <property type="match status" value="1"/>
</dbReference>
<feature type="region of interest" description="Disordered" evidence="3">
    <location>
        <begin position="493"/>
        <end position="530"/>
    </location>
</feature>
<sequence>MSEMDVKSLLLQLLLAVQYLHSINVWHRDLKSANVLLTYRDGARLIKICDFGSARSKNIQTDCMSPELGKRRRLHNSHSYVADVSASDLVVKGGSGGMQSPLTRTVATPCYRAPEVIMSRGSYSSAIDMWSVGCIFGELLQRVVHTGGNFNPSLQVAPLFSVTWSIPLTPEPGMRFSDSGANNAATRRELETLFDVVGTPAWRCIENVPSQEWRAYLRRLPGRAPKLHRRFRNAGEEALDLLARLLTFEPSRRASSEEAMCHEYLSDIIDMDAPPERNLSRDVLVSHGSSQPMDIPGAVPMDSDVRESKSLPAETGPFGGTSSASSTPPSFDCLSPMDSSVAPISSQQVLRQLSNISLAREQSRHPDDSTVSLGEPSSNHWEELNPARALELLELSIEEICCKDSEQEQCQGLRDMLEAEVAAIQAHGTARRCHAYRMPQRIRHKLPRTFSLSEVRSNALLADAGGNIDSSVVGRARLGHSADITAAKLNAEEHLGSRRHGEWAGHSGRRDSRSSGWGSQTLPPGTPPNSAMAAAYLKAISAQQAR</sequence>
<evidence type="ECO:0000256" key="4">
    <source>
        <dbReference type="SAM" id="SignalP"/>
    </source>
</evidence>
<accession>A0A061R8N0</accession>
<dbReference type="SMART" id="SM00220">
    <property type="entry name" value="S_TKc"/>
    <property type="match status" value="1"/>
</dbReference>
<dbReference type="InterPro" id="IPR000719">
    <property type="entry name" value="Prot_kinase_dom"/>
</dbReference>
<dbReference type="SUPFAM" id="SSF56112">
    <property type="entry name" value="Protein kinase-like (PK-like)"/>
    <property type="match status" value="1"/>
</dbReference>
<feature type="compositionally biased region" description="Low complexity" evidence="3">
    <location>
        <begin position="320"/>
        <end position="331"/>
    </location>
</feature>
<evidence type="ECO:0000259" key="5">
    <source>
        <dbReference type="PROSITE" id="PS50011"/>
    </source>
</evidence>
<dbReference type="GO" id="GO:0004672">
    <property type="term" value="F:protein kinase activity"/>
    <property type="evidence" value="ECO:0007669"/>
    <property type="project" value="InterPro"/>
</dbReference>
<keyword evidence="4" id="KW-0732">Signal</keyword>
<gene>
    <name evidence="6" type="ORF">TSPGSL018_8995</name>
</gene>
<dbReference type="PROSITE" id="PS50011">
    <property type="entry name" value="PROTEIN_KINASE_DOM"/>
    <property type="match status" value="1"/>
</dbReference>
<dbReference type="InterPro" id="IPR011009">
    <property type="entry name" value="Kinase-like_dom_sf"/>
</dbReference>
<feature type="signal peptide" evidence="4">
    <location>
        <begin position="1"/>
        <end position="22"/>
    </location>
</feature>
<dbReference type="InterPro" id="IPR050117">
    <property type="entry name" value="MAPK"/>
</dbReference>
<evidence type="ECO:0000256" key="1">
    <source>
        <dbReference type="ARBA" id="ARBA00022741"/>
    </source>
</evidence>
<dbReference type="GO" id="GO:0005524">
    <property type="term" value="F:ATP binding"/>
    <property type="evidence" value="ECO:0007669"/>
    <property type="project" value="UniProtKB-KW"/>
</dbReference>
<evidence type="ECO:0000313" key="6">
    <source>
        <dbReference type="EMBL" id="JAC68333.1"/>
    </source>
</evidence>
<feature type="region of interest" description="Disordered" evidence="3">
    <location>
        <begin position="287"/>
        <end position="338"/>
    </location>
</feature>
<feature type="compositionally biased region" description="Polar residues" evidence="3">
    <location>
        <begin position="369"/>
        <end position="379"/>
    </location>
</feature>
<feature type="domain" description="Protein kinase" evidence="5">
    <location>
        <begin position="1"/>
        <end position="265"/>
    </location>
</feature>
<feature type="compositionally biased region" description="Basic and acidic residues" evidence="3">
    <location>
        <begin position="493"/>
        <end position="513"/>
    </location>
</feature>
<dbReference type="InterPro" id="IPR008271">
    <property type="entry name" value="Ser/Thr_kinase_AS"/>
</dbReference>
<dbReference type="PROSITE" id="PS00108">
    <property type="entry name" value="PROTEIN_KINASE_ST"/>
    <property type="match status" value="1"/>
</dbReference>
<evidence type="ECO:0000256" key="3">
    <source>
        <dbReference type="SAM" id="MobiDB-lite"/>
    </source>
</evidence>
<feature type="region of interest" description="Disordered" evidence="3">
    <location>
        <begin position="359"/>
        <end position="381"/>
    </location>
</feature>
<keyword evidence="1" id="KW-0547">Nucleotide-binding</keyword>
<name>A0A061R8N0_9CHLO</name>
<protein>
    <recommendedName>
        <fullName evidence="5">Protein kinase domain-containing protein</fullName>
    </recommendedName>
</protein>
<dbReference type="EMBL" id="GBEZ01018066">
    <property type="protein sequence ID" value="JAC68333.1"/>
    <property type="molecule type" value="Transcribed_RNA"/>
</dbReference>
<dbReference type="Pfam" id="PF00069">
    <property type="entry name" value="Pkinase"/>
    <property type="match status" value="1"/>
</dbReference>
<dbReference type="Gene3D" id="1.10.510.10">
    <property type="entry name" value="Transferase(Phosphotransferase) domain 1"/>
    <property type="match status" value="1"/>
</dbReference>